<keyword evidence="1" id="KW-0732">Signal</keyword>
<feature type="chain" id="PRO_5046784116" evidence="1">
    <location>
        <begin position="27"/>
        <end position="205"/>
    </location>
</feature>
<dbReference type="RefSeq" id="WP_302078796.1">
    <property type="nucleotide sequence ID" value="NZ_JAUKWQ010000009.1"/>
</dbReference>
<sequence length="205" mass="23196">MSFQLSRPLLSAACLVLCAIATPALSEPRITKTYSYFTIGGRTAEELDAELGRRGPQTNHAGFRHPGATEISFGGDVTYLEGSRRCSVGGVRVTLKTRIILPRWKNRNKAEPTLGLIWDTLSADIKRHEERHAEIARGHARDLERTLLELQPAANCDILEKQAGQITQRIIQKHDEDQQRFDRVEAANFDARMMRLLQYRSSRSR</sequence>
<reference evidence="2" key="1">
    <citation type="journal article" date="2015" name="Int. J. Syst. Evol. Microbiol.">
        <title>Rhizobium oryzicola sp. nov., potential plant-growth-promoting endophytic bacteria isolated from rice roots.</title>
        <authorList>
            <person name="Zhang X.X."/>
            <person name="Gao J.S."/>
            <person name="Cao Y.H."/>
            <person name="Sheirdil R.A."/>
            <person name="Wang X.C."/>
            <person name="Zhang L."/>
        </authorList>
    </citation>
    <scope>NUCLEOTIDE SEQUENCE</scope>
    <source>
        <strain evidence="2">05753</strain>
    </source>
</reference>
<gene>
    <name evidence="2" type="ORF">Q2T52_20885</name>
</gene>
<proteinExistence type="predicted"/>
<accession>A0ABT8T1B7</accession>
<dbReference type="Pfam" id="PF06037">
    <property type="entry name" value="DUF922"/>
    <property type="match status" value="1"/>
</dbReference>
<evidence type="ECO:0000256" key="1">
    <source>
        <dbReference type="SAM" id="SignalP"/>
    </source>
</evidence>
<reference evidence="2" key="2">
    <citation type="submission" date="2023-07" db="EMBL/GenBank/DDBJ databases">
        <authorList>
            <person name="Sun H."/>
        </authorList>
    </citation>
    <scope>NUCLEOTIDE SEQUENCE</scope>
    <source>
        <strain evidence="2">05753</strain>
    </source>
</reference>
<dbReference type="PIRSF" id="PIRSF010521">
    <property type="entry name" value="DUF922_bac"/>
    <property type="match status" value="1"/>
</dbReference>
<dbReference type="InterPro" id="IPR010321">
    <property type="entry name" value="DUF922"/>
</dbReference>
<dbReference type="EMBL" id="JAUKWQ010000009">
    <property type="protein sequence ID" value="MDO1584550.1"/>
    <property type="molecule type" value="Genomic_DNA"/>
</dbReference>
<evidence type="ECO:0000313" key="2">
    <source>
        <dbReference type="EMBL" id="MDO1584550.1"/>
    </source>
</evidence>
<dbReference type="Proteomes" id="UP001169006">
    <property type="component" value="Unassembled WGS sequence"/>
</dbReference>
<feature type="signal peptide" evidence="1">
    <location>
        <begin position="1"/>
        <end position="26"/>
    </location>
</feature>
<keyword evidence="3" id="KW-1185">Reference proteome</keyword>
<comment type="caution">
    <text evidence="2">The sequence shown here is derived from an EMBL/GenBank/DDBJ whole genome shotgun (WGS) entry which is preliminary data.</text>
</comment>
<organism evidence="2 3">
    <name type="scientific">Rhizobium oryzicola</name>
    <dbReference type="NCBI Taxonomy" id="1232668"/>
    <lineage>
        <taxon>Bacteria</taxon>
        <taxon>Pseudomonadati</taxon>
        <taxon>Pseudomonadota</taxon>
        <taxon>Alphaproteobacteria</taxon>
        <taxon>Hyphomicrobiales</taxon>
        <taxon>Rhizobiaceae</taxon>
        <taxon>Rhizobium/Agrobacterium group</taxon>
        <taxon>Rhizobium</taxon>
    </lineage>
</organism>
<evidence type="ECO:0000313" key="3">
    <source>
        <dbReference type="Proteomes" id="UP001169006"/>
    </source>
</evidence>
<protein>
    <submittedName>
        <fullName evidence="2">DUF922 domain-containing protein</fullName>
    </submittedName>
</protein>
<name>A0ABT8T1B7_9HYPH</name>